<dbReference type="KEGG" id="lpk:LACPI_0064"/>
<dbReference type="HOGENOM" id="CLU_036524_2_2_9"/>
<protein>
    <submittedName>
        <fullName evidence="2">HD family phosphohydrolase YagB</fullName>
    </submittedName>
</protein>
<dbReference type="RefSeq" id="WP_047914569.1">
    <property type="nucleotide sequence ID" value="NZ_LN774769.1"/>
</dbReference>
<dbReference type="InterPro" id="IPR003607">
    <property type="entry name" value="HD/PDEase_dom"/>
</dbReference>
<dbReference type="SMART" id="SM00471">
    <property type="entry name" value="HDc"/>
    <property type="match status" value="1"/>
</dbReference>
<evidence type="ECO:0000313" key="3">
    <source>
        <dbReference type="Proteomes" id="UP000033166"/>
    </source>
</evidence>
<dbReference type="STRING" id="1364.LP2241_10052"/>
<dbReference type="Pfam" id="PF01966">
    <property type="entry name" value="HD"/>
    <property type="match status" value="1"/>
</dbReference>
<dbReference type="Gene3D" id="1.10.472.50">
    <property type="entry name" value="HD-domain/PDEase-like"/>
    <property type="match status" value="1"/>
</dbReference>
<keyword evidence="2" id="KW-0378">Hydrolase</keyword>
<evidence type="ECO:0000313" key="2">
    <source>
        <dbReference type="EMBL" id="CEN27264.1"/>
    </source>
</evidence>
<proteinExistence type="predicted"/>
<dbReference type="AlphaFoldDB" id="A0A0D6DTU4"/>
<dbReference type="EMBL" id="LN774769">
    <property type="protein sequence ID" value="CEN27264.1"/>
    <property type="molecule type" value="Genomic_DNA"/>
</dbReference>
<organism evidence="2 3">
    <name type="scientific">Pseudolactococcus piscium MKFS47</name>
    <dbReference type="NCBI Taxonomy" id="297352"/>
    <lineage>
        <taxon>Bacteria</taxon>
        <taxon>Bacillati</taxon>
        <taxon>Bacillota</taxon>
        <taxon>Bacilli</taxon>
        <taxon>Lactobacillales</taxon>
        <taxon>Streptococcaceae</taxon>
        <taxon>Pseudolactococcus</taxon>
    </lineage>
</organism>
<gene>
    <name evidence="2" type="primary">yagB</name>
    <name evidence="2" type="ORF">LACPI_0064</name>
</gene>
<dbReference type="InterPro" id="IPR006674">
    <property type="entry name" value="HD_domain"/>
</dbReference>
<dbReference type="Proteomes" id="UP000033166">
    <property type="component" value="Chromosome I"/>
</dbReference>
<accession>A0A0D6DTU4</accession>
<feature type="domain" description="HD/PDEase" evidence="1">
    <location>
        <begin position="17"/>
        <end position="132"/>
    </location>
</feature>
<dbReference type="PANTHER" id="PTHR33594:SF1">
    <property type="entry name" value="HD_PDEASE DOMAIN-CONTAINING PROTEIN"/>
    <property type="match status" value="1"/>
</dbReference>
<dbReference type="SUPFAM" id="SSF109604">
    <property type="entry name" value="HD-domain/PDEase-like"/>
    <property type="match status" value="1"/>
</dbReference>
<sequence>MIDRLITFAKNWHTHNQDGHGFDHVFRVYKLAQSILSDYPMADQDIVLAAALLHDTYDEKLVDDVPAAKQQVAAFLTSISFQEQTRVFDIIDNLSFSSQLEGTAKPLTLNGKIVQDADRLDAIGAFGIARTIQYGVSRKRELYDPEIHPQSYKTKAAYHAANTTTINHFYEKLFKISSTLHTAKAKQLAVPRDQIMHDFVKAIESEYRDVYGN</sequence>
<dbReference type="PANTHER" id="PTHR33594">
    <property type="entry name" value="SUPERFAMILY HYDROLASE, PUTATIVE (AFU_ORTHOLOGUE AFUA_1G03035)-RELATED"/>
    <property type="match status" value="1"/>
</dbReference>
<dbReference type="Gene3D" id="1.20.58.1910">
    <property type="match status" value="1"/>
</dbReference>
<name>A0A0D6DTU4_9LACT</name>
<reference evidence="3" key="1">
    <citation type="submission" date="2015-01" db="EMBL/GenBank/DDBJ databases">
        <authorList>
            <person name="Andreevskaya M."/>
        </authorList>
    </citation>
    <scope>NUCLEOTIDE SEQUENCE [LARGE SCALE GENOMIC DNA]</scope>
    <source>
        <strain evidence="3">MKFS47</strain>
    </source>
</reference>
<dbReference type="CDD" id="cd00077">
    <property type="entry name" value="HDc"/>
    <property type="match status" value="1"/>
</dbReference>
<dbReference type="GO" id="GO:0016787">
    <property type="term" value="F:hydrolase activity"/>
    <property type="evidence" value="ECO:0007669"/>
    <property type="project" value="UniProtKB-KW"/>
</dbReference>
<evidence type="ECO:0000259" key="1">
    <source>
        <dbReference type="SMART" id="SM00471"/>
    </source>
</evidence>